<dbReference type="InterPro" id="IPR052016">
    <property type="entry name" value="Bact_Sigma-Reg"/>
</dbReference>
<dbReference type="SMART" id="SM00331">
    <property type="entry name" value="PP2C_SIG"/>
    <property type="match status" value="1"/>
</dbReference>
<keyword evidence="2" id="KW-0472">Membrane</keyword>
<keyword evidence="5" id="KW-1185">Reference proteome</keyword>
<dbReference type="GO" id="GO:0004722">
    <property type="term" value="F:protein serine/threonine phosphatase activity"/>
    <property type="evidence" value="ECO:0007669"/>
    <property type="project" value="UniProtKB-EC"/>
</dbReference>
<organism evidence="4 5">
    <name type="scientific">Anaerobaca lacustris</name>
    <dbReference type="NCBI Taxonomy" id="3044600"/>
    <lineage>
        <taxon>Bacteria</taxon>
        <taxon>Pseudomonadati</taxon>
        <taxon>Planctomycetota</taxon>
        <taxon>Phycisphaerae</taxon>
        <taxon>Sedimentisphaerales</taxon>
        <taxon>Anaerobacaceae</taxon>
        <taxon>Anaerobaca</taxon>
    </lineage>
</organism>
<dbReference type="EC" id="3.1.3.16" evidence="4"/>
<evidence type="ECO:0000259" key="3">
    <source>
        <dbReference type="SMART" id="SM00331"/>
    </source>
</evidence>
<evidence type="ECO:0000313" key="4">
    <source>
        <dbReference type="EMBL" id="MDI6448025.1"/>
    </source>
</evidence>
<keyword evidence="1 4" id="KW-0378">Hydrolase</keyword>
<keyword evidence="2" id="KW-1133">Transmembrane helix</keyword>
<dbReference type="Gene3D" id="3.60.40.10">
    <property type="entry name" value="PPM-type phosphatase domain"/>
    <property type="match status" value="1"/>
</dbReference>
<proteinExistence type="predicted"/>
<name>A0AAW6TTS9_9BACT</name>
<feature type="domain" description="PPM-type phosphatase" evidence="3">
    <location>
        <begin position="246"/>
        <end position="465"/>
    </location>
</feature>
<feature type="transmembrane region" description="Helical" evidence="2">
    <location>
        <begin position="136"/>
        <end position="155"/>
    </location>
</feature>
<dbReference type="PANTHER" id="PTHR43156">
    <property type="entry name" value="STAGE II SPORULATION PROTEIN E-RELATED"/>
    <property type="match status" value="1"/>
</dbReference>
<dbReference type="EMBL" id="JASCXX010000003">
    <property type="protein sequence ID" value="MDI6448025.1"/>
    <property type="molecule type" value="Genomic_DNA"/>
</dbReference>
<feature type="transmembrane region" description="Helical" evidence="2">
    <location>
        <begin position="90"/>
        <end position="116"/>
    </location>
</feature>
<feature type="transmembrane region" description="Helical" evidence="2">
    <location>
        <begin position="60"/>
        <end position="78"/>
    </location>
</feature>
<evidence type="ECO:0000313" key="5">
    <source>
        <dbReference type="Proteomes" id="UP001431776"/>
    </source>
</evidence>
<dbReference type="InterPro" id="IPR036457">
    <property type="entry name" value="PPM-type-like_dom_sf"/>
</dbReference>
<dbReference type="SUPFAM" id="SSF81606">
    <property type="entry name" value="PP2C-like"/>
    <property type="match status" value="1"/>
</dbReference>
<gene>
    <name evidence="4" type="ORF">QJ522_03120</name>
</gene>
<comment type="caution">
    <text evidence="4">The sequence shown here is derived from an EMBL/GenBank/DDBJ whole genome shotgun (WGS) entry which is preliminary data.</text>
</comment>
<reference evidence="4" key="1">
    <citation type="submission" date="2023-05" db="EMBL/GenBank/DDBJ databases">
        <title>Anaerotaeda fermentans gen. nov., sp. nov., a novel anaerobic planctomycete of the new family within the order Sedimentisphaerales isolated from Taman Peninsula, Russia.</title>
        <authorList>
            <person name="Khomyakova M.A."/>
            <person name="Merkel A.Y."/>
            <person name="Slobodkin A.I."/>
        </authorList>
    </citation>
    <scope>NUCLEOTIDE SEQUENCE</scope>
    <source>
        <strain evidence="4">M17dextr</strain>
    </source>
</reference>
<dbReference type="RefSeq" id="WP_349243435.1">
    <property type="nucleotide sequence ID" value="NZ_JASCXX010000003.1"/>
</dbReference>
<feature type="transmembrane region" description="Helical" evidence="2">
    <location>
        <begin position="25"/>
        <end position="48"/>
    </location>
</feature>
<evidence type="ECO:0000256" key="1">
    <source>
        <dbReference type="ARBA" id="ARBA00022801"/>
    </source>
</evidence>
<dbReference type="Pfam" id="PF07228">
    <property type="entry name" value="SpoIIE"/>
    <property type="match status" value="1"/>
</dbReference>
<protein>
    <submittedName>
        <fullName evidence="4">PP2C family protein-serine/threonine phosphatase</fullName>
        <ecNumber evidence="4">3.1.3.16</ecNumber>
    </submittedName>
</protein>
<feature type="transmembrane region" description="Helical" evidence="2">
    <location>
        <begin position="162"/>
        <end position="183"/>
    </location>
</feature>
<accession>A0AAW6TTS9</accession>
<dbReference type="Proteomes" id="UP001431776">
    <property type="component" value="Unassembled WGS sequence"/>
</dbReference>
<dbReference type="AlphaFoldDB" id="A0AAW6TTS9"/>
<keyword evidence="2" id="KW-0812">Transmembrane</keyword>
<dbReference type="PANTHER" id="PTHR43156:SF2">
    <property type="entry name" value="STAGE II SPORULATION PROTEIN E"/>
    <property type="match status" value="1"/>
</dbReference>
<dbReference type="InterPro" id="IPR001932">
    <property type="entry name" value="PPM-type_phosphatase-like_dom"/>
</dbReference>
<sequence>MALPIDEEISLASEERRSRWMHRRLLIFCIVSMAAAGVEVAVQLVMLLWKAGSVFDHLVADYHLLPGAVTVLVFFFGYRRARSRRLDRAAVIRYSFWLILASGVLAFLVRPLFVAFPIRTLVTDLPPEQVHSQPSLVGRVLVIHLVGALFIPWTVREAARVLAALCGLAMLSNILFIQGALGYRLIEAFILPTAGIPGLLYCWFRYSRFRSRFTLEHVLGRYGQLQQELQQARSIHEMLFPGEITEGPFRFRYCYEPMQQLGGDFVYARRDEADRLSVVVIDVTGHGITAALTVNRIGGELDRLFGERADRPPGEVLTALNRYFCVSIARHGMYATAVAVRHDPQSGQLEWANAGHPPPFVLDGQGGCVALDSNAVMLGVLDDPRYECHTEALPFAEGGRVVMYTDGATETHNGRSEMLDIEGFQRLLLDKANRTECDSISEDVLREVQRFRSGPPEDDILIVELIRTAT</sequence>
<feature type="transmembrane region" description="Helical" evidence="2">
    <location>
        <begin position="189"/>
        <end position="206"/>
    </location>
</feature>
<evidence type="ECO:0000256" key="2">
    <source>
        <dbReference type="SAM" id="Phobius"/>
    </source>
</evidence>